<dbReference type="SUPFAM" id="SSF56601">
    <property type="entry name" value="beta-lactamase/transpeptidase-like"/>
    <property type="match status" value="1"/>
</dbReference>
<dbReference type="SMART" id="SM00936">
    <property type="entry name" value="PBP5_C"/>
    <property type="match status" value="1"/>
</dbReference>
<dbReference type="InterPro" id="IPR001967">
    <property type="entry name" value="Peptidase_S11_N"/>
</dbReference>
<comment type="pathway">
    <text evidence="2">Cell wall biogenesis; peptidoglycan biosynthesis.</text>
</comment>
<comment type="similarity">
    <text evidence="3 15">Belongs to the peptidase S11 family.</text>
</comment>
<keyword evidence="5 17" id="KW-0121">Carboxypeptidase</keyword>
<evidence type="ECO:0000256" key="11">
    <source>
        <dbReference type="ARBA" id="ARBA00023316"/>
    </source>
</evidence>
<evidence type="ECO:0000256" key="10">
    <source>
        <dbReference type="ARBA" id="ARBA00022984"/>
    </source>
</evidence>
<reference evidence="17 18" key="1">
    <citation type="submission" date="2017-01" db="EMBL/GenBank/DDBJ databases">
        <authorList>
            <person name="Mah S.A."/>
            <person name="Swanson W.J."/>
            <person name="Moy G.W."/>
            <person name="Vacquier V.D."/>
        </authorList>
    </citation>
    <scope>NUCLEOTIDE SEQUENCE [LARGE SCALE GENOMIC DNA]</scope>
    <source>
        <strain evidence="17 18">M9</strain>
    </source>
</reference>
<evidence type="ECO:0000256" key="6">
    <source>
        <dbReference type="ARBA" id="ARBA00022670"/>
    </source>
</evidence>
<proteinExistence type="inferred from homology"/>
<keyword evidence="18" id="KW-1185">Reference proteome</keyword>
<evidence type="ECO:0000256" key="13">
    <source>
        <dbReference type="PIRSR" id="PIRSR618044-1"/>
    </source>
</evidence>
<evidence type="ECO:0000256" key="14">
    <source>
        <dbReference type="PIRSR" id="PIRSR618044-2"/>
    </source>
</evidence>
<sequence length="387" mass="43092">MKSWLIIAAFLLFPSLALGLDVRVPPPSDLSARNFAVMDFASGNLLAARDPDERVEPASLTKIMTAYVVFREIDEGKLRLDESIRVSEAAWRTGMRGASRMFIEVGNEVGVEDLLRGMIVQSGNDACVALAERIAGTEGAFVDLMNATARSLGMNDTQFQNSHGLPSDETQYTTARDISLLMRALIREFPELYRYYAERSFTFNGISQNNRNLLLWRDDSVDGGKTGWTSAAGYNLVSSAQRDEMRMVVTVMGVRASNHQEGGRVRANESQALYNWAFREFETQRIYRAGQVVIEGRVWGGEERSVPLGLVEDLFVTLPRGRYADLGAATQLADPLEAPLVQGRDYGRLQITLDDSVLIEKPLVALEPVAQGGWLRRLIDTVWKQFS</sequence>
<dbReference type="PANTHER" id="PTHR21581:SF6">
    <property type="entry name" value="TRAFFICKING PROTEIN PARTICLE COMPLEX SUBUNIT 12"/>
    <property type="match status" value="1"/>
</dbReference>
<evidence type="ECO:0000256" key="9">
    <source>
        <dbReference type="ARBA" id="ARBA00022960"/>
    </source>
</evidence>
<dbReference type="Pfam" id="PF00768">
    <property type="entry name" value="Peptidase_S11"/>
    <property type="match status" value="1"/>
</dbReference>
<feature type="active site" description="Acyl-ester intermediate" evidence="13">
    <location>
        <position position="59"/>
    </location>
</feature>
<dbReference type="UniPathway" id="UPA00219"/>
<dbReference type="Gene3D" id="2.60.410.10">
    <property type="entry name" value="D-Ala-D-Ala carboxypeptidase, C-terminal domain"/>
    <property type="match status" value="1"/>
</dbReference>
<feature type="active site" evidence="13">
    <location>
        <position position="122"/>
    </location>
</feature>
<organism evidence="17 18">
    <name type="scientific">Ectothiorhodosinus mongolicus</name>
    <dbReference type="NCBI Taxonomy" id="233100"/>
    <lineage>
        <taxon>Bacteria</taxon>
        <taxon>Pseudomonadati</taxon>
        <taxon>Pseudomonadota</taxon>
        <taxon>Gammaproteobacteria</taxon>
        <taxon>Chromatiales</taxon>
        <taxon>Ectothiorhodospiraceae</taxon>
        <taxon>Ectothiorhodosinus</taxon>
    </lineage>
</organism>
<accession>A0A1R3W154</accession>
<evidence type="ECO:0000259" key="16">
    <source>
        <dbReference type="SMART" id="SM00936"/>
    </source>
</evidence>
<dbReference type="GO" id="GO:0006508">
    <property type="term" value="P:proteolysis"/>
    <property type="evidence" value="ECO:0007669"/>
    <property type="project" value="UniProtKB-KW"/>
</dbReference>
<comment type="catalytic activity">
    <reaction evidence="12">
        <text>Preferential cleavage: (Ac)2-L-Lys-D-Ala-|-D-Ala. Also transpeptidation of peptidyl-alanyl moieties that are N-acyl substituents of D-alanine.</text>
        <dbReference type="EC" id="3.4.16.4"/>
    </reaction>
</comment>
<evidence type="ECO:0000256" key="12">
    <source>
        <dbReference type="ARBA" id="ARBA00034000"/>
    </source>
</evidence>
<dbReference type="AlphaFoldDB" id="A0A1R3W154"/>
<evidence type="ECO:0000256" key="1">
    <source>
        <dbReference type="ARBA" id="ARBA00003217"/>
    </source>
</evidence>
<dbReference type="PRINTS" id="PR00725">
    <property type="entry name" value="DADACBPTASE1"/>
</dbReference>
<dbReference type="GO" id="GO:0009002">
    <property type="term" value="F:serine-type D-Ala-D-Ala carboxypeptidase activity"/>
    <property type="evidence" value="ECO:0007669"/>
    <property type="project" value="UniProtKB-EC"/>
</dbReference>
<dbReference type="SUPFAM" id="SSF69189">
    <property type="entry name" value="Penicillin-binding protein associated domain"/>
    <property type="match status" value="1"/>
</dbReference>
<dbReference type="EMBL" id="FTPK01000002">
    <property type="protein sequence ID" value="SIT71101.1"/>
    <property type="molecule type" value="Genomic_DNA"/>
</dbReference>
<dbReference type="GO" id="GO:0009252">
    <property type="term" value="P:peptidoglycan biosynthetic process"/>
    <property type="evidence" value="ECO:0007669"/>
    <property type="project" value="UniProtKB-UniPathway"/>
</dbReference>
<dbReference type="InterPro" id="IPR015956">
    <property type="entry name" value="Peniciliin-bd_prot_C_sf"/>
</dbReference>
<dbReference type="STRING" id="233100.SAMN05216526_1476"/>
<feature type="active site" description="Proton acceptor" evidence="13">
    <location>
        <position position="62"/>
    </location>
</feature>
<dbReference type="PANTHER" id="PTHR21581">
    <property type="entry name" value="D-ALANYL-D-ALANINE CARBOXYPEPTIDASE"/>
    <property type="match status" value="1"/>
</dbReference>
<keyword evidence="11" id="KW-0961">Cell wall biogenesis/degradation</keyword>
<evidence type="ECO:0000313" key="17">
    <source>
        <dbReference type="EMBL" id="SIT71101.1"/>
    </source>
</evidence>
<dbReference type="Proteomes" id="UP000223759">
    <property type="component" value="Unassembled WGS sequence"/>
</dbReference>
<name>A0A1R3W154_9GAMM</name>
<dbReference type="InterPro" id="IPR037167">
    <property type="entry name" value="Peptidase_S11_C_sf"/>
</dbReference>
<evidence type="ECO:0000256" key="15">
    <source>
        <dbReference type="RuleBase" id="RU004016"/>
    </source>
</evidence>
<comment type="function">
    <text evidence="1">Removes C-terminal D-alanyl residues from sugar-peptide cell wall precursors.</text>
</comment>
<keyword evidence="9" id="KW-0133">Cell shape</keyword>
<dbReference type="Pfam" id="PF07943">
    <property type="entry name" value="PBP5_C"/>
    <property type="match status" value="1"/>
</dbReference>
<dbReference type="OrthoDB" id="9795979at2"/>
<evidence type="ECO:0000256" key="7">
    <source>
        <dbReference type="ARBA" id="ARBA00022729"/>
    </source>
</evidence>
<dbReference type="Gene3D" id="3.40.710.10">
    <property type="entry name" value="DD-peptidase/beta-lactamase superfamily"/>
    <property type="match status" value="1"/>
</dbReference>
<dbReference type="RefSeq" id="WP_076755835.1">
    <property type="nucleotide sequence ID" value="NZ_CP023018.1"/>
</dbReference>
<evidence type="ECO:0000313" key="18">
    <source>
        <dbReference type="Proteomes" id="UP000223759"/>
    </source>
</evidence>
<keyword evidence="6" id="KW-0645">Protease</keyword>
<keyword evidence="8" id="KW-0378">Hydrolase</keyword>
<feature type="domain" description="Peptidase S11 D-Ala-D-Ala carboxypeptidase A C-terminal" evidence="16">
    <location>
        <begin position="281"/>
        <end position="371"/>
    </location>
</feature>
<evidence type="ECO:0000256" key="3">
    <source>
        <dbReference type="ARBA" id="ARBA00007164"/>
    </source>
</evidence>
<keyword evidence="10" id="KW-0573">Peptidoglycan synthesis</keyword>
<gene>
    <name evidence="17" type="ORF">SAMN05216526_1476</name>
</gene>
<evidence type="ECO:0000256" key="4">
    <source>
        <dbReference type="ARBA" id="ARBA00012448"/>
    </source>
</evidence>
<dbReference type="InterPro" id="IPR012907">
    <property type="entry name" value="Peptidase_S11_C"/>
</dbReference>
<dbReference type="InterPro" id="IPR018044">
    <property type="entry name" value="Peptidase_S11"/>
</dbReference>
<evidence type="ECO:0000256" key="2">
    <source>
        <dbReference type="ARBA" id="ARBA00004752"/>
    </source>
</evidence>
<keyword evidence="7" id="KW-0732">Signal</keyword>
<dbReference type="GO" id="GO:0008360">
    <property type="term" value="P:regulation of cell shape"/>
    <property type="evidence" value="ECO:0007669"/>
    <property type="project" value="UniProtKB-KW"/>
</dbReference>
<dbReference type="GO" id="GO:0071555">
    <property type="term" value="P:cell wall organization"/>
    <property type="evidence" value="ECO:0007669"/>
    <property type="project" value="UniProtKB-KW"/>
</dbReference>
<dbReference type="InterPro" id="IPR012338">
    <property type="entry name" value="Beta-lactam/transpept-like"/>
</dbReference>
<evidence type="ECO:0000256" key="8">
    <source>
        <dbReference type="ARBA" id="ARBA00022801"/>
    </source>
</evidence>
<dbReference type="EC" id="3.4.16.4" evidence="4"/>
<evidence type="ECO:0000256" key="5">
    <source>
        <dbReference type="ARBA" id="ARBA00022645"/>
    </source>
</evidence>
<protein>
    <recommendedName>
        <fullName evidence="4">serine-type D-Ala-D-Ala carboxypeptidase</fullName>
        <ecNumber evidence="4">3.4.16.4</ecNumber>
    </recommendedName>
</protein>
<feature type="binding site" evidence="14">
    <location>
        <position position="225"/>
    </location>
    <ligand>
        <name>substrate</name>
    </ligand>
</feature>